<dbReference type="Gene3D" id="1.10.10.10">
    <property type="entry name" value="Winged helix-like DNA-binding domain superfamily/Winged helix DNA-binding domain"/>
    <property type="match status" value="1"/>
</dbReference>
<dbReference type="SMART" id="SM00346">
    <property type="entry name" value="HTH_ICLR"/>
    <property type="match status" value="1"/>
</dbReference>
<evidence type="ECO:0000313" key="3">
    <source>
        <dbReference type="Proteomes" id="UP000230790"/>
    </source>
</evidence>
<dbReference type="InterPro" id="IPR012349">
    <property type="entry name" value="Split_barrel_FMN-bd"/>
</dbReference>
<accession>A0A2M8QFR0</accession>
<dbReference type="Proteomes" id="UP000230790">
    <property type="component" value="Unassembled WGS sequence"/>
</dbReference>
<name>A0A2M8QFR0_9CHLR</name>
<dbReference type="PROSITE" id="PS51077">
    <property type="entry name" value="HTH_ICLR"/>
    <property type="match status" value="1"/>
</dbReference>
<evidence type="ECO:0000313" key="2">
    <source>
        <dbReference type="EMBL" id="PJF48653.1"/>
    </source>
</evidence>
<organism evidence="2 3">
    <name type="scientific">Candidatus Thermofonsia Clade 3 bacterium</name>
    <dbReference type="NCBI Taxonomy" id="2364212"/>
    <lineage>
        <taxon>Bacteria</taxon>
        <taxon>Bacillati</taxon>
        <taxon>Chloroflexota</taxon>
        <taxon>Candidatus Thermofontia</taxon>
        <taxon>Candidatus Thermofonsia Clade 3</taxon>
    </lineage>
</organism>
<dbReference type="InterPro" id="IPR036388">
    <property type="entry name" value="WH-like_DNA-bd_sf"/>
</dbReference>
<dbReference type="PANTHER" id="PTHR30136:SF35">
    <property type="entry name" value="HTH-TYPE TRANSCRIPTIONAL REGULATOR RV1719"/>
    <property type="match status" value="1"/>
</dbReference>
<dbReference type="Pfam" id="PF09339">
    <property type="entry name" value="HTH_IclR"/>
    <property type="match status" value="1"/>
</dbReference>
<dbReference type="Pfam" id="PF01243">
    <property type="entry name" value="PNPOx_N"/>
    <property type="match status" value="1"/>
</dbReference>
<dbReference type="GO" id="GO:0003677">
    <property type="term" value="F:DNA binding"/>
    <property type="evidence" value="ECO:0007669"/>
    <property type="project" value="InterPro"/>
</dbReference>
<dbReference type="AlphaFoldDB" id="A0A2M8QFR0"/>
<protein>
    <recommendedName>
        <fullName evidence="1">HTH iclR-type domain-containing protein</fullName>
    </recommendedName>
</protein>
<gene>
    <name evidence="2" type="ORF">CUN48_02485</name>
</gene>
<dbReference type="InterPro" id="IPR036390">
    <property type="entry name" value="WH_DNA-bd_sf"/>
</dbReference>
<dbReference type="GO" id="GO:0003700">
    <property type="term" value="F:DNA-binding transcription factor activity"/>
    <property type="evidence" value="ECO:0007669"/>
    <property type="project" value="TreeGrafter"/>
</dbReference>
<dbReference type="SUPFAM" id="SSF46785">
    <property type="entry name" value="Winged helix' DNA-binding domain"/>
    <property type="match status" value="1"/>
</dbReference>
<dbReference type="InterPro" id="IPR011576">
    <property type="entry name" value="Pyridox_Oxase_N"/>
</dbReference>
<dbReference type="InterPro" id="IPR050707">
    <property type="entry name" value="HTH_MetabolicPath_Reg"/>
</dbReference>
<dbReference type="Gene3D" id="2.30.110.10">
    <property type="entry name" value="Electron Transport, Fmn-binding Protein, Chain A"/>
    <property type="match status" value="1"/>
</dbReference>
<dbReference type="PANTHER" id="PTHR30136">
    <property type="entry name" value="HELIX-TURN-HELIX TRANSCRIPTIONAL REGULATOR, ICLR FAMILY"/>
    <property type="match status" value="1"/>
</dbReference>
<evidence type="ECO:0000259" key="1">
    <source>
        <dbReference type="PROSITE" id="PS51077"/>
    </source>
</evidence>
<dbReference type="SUPFAM" id="SSF50475">
    <property type="entry name" value="FMN-binding split barrel"/>
    <property type="match status" value="1"/>
</dbReference>
<proteinExistence type="predicted"/>
<dbReference type="GO" id="GO:0045892">
    <property type="term" value="P:negative regulation of DNA-templated transcription"/>
    <property type="evidence" value="ECO:0007669"/>
    <property type="project" value="TreeGrafter"/>
</dbReference>
<dbReference type="SUPFAM" id="SSF55781">
    <property type="entry name" value="GAF domain-like"/>
    <property type="match status" value="1"/>
</dbReference>
<dbReference type="EMBL" id="PGTN01000009">
    <property type="protein sequence ID" value="PJF48653.1"/>
    <property type="molecule type" value="Genomic_DNA"/>
</dbReference>
<sequence length="381" mass="42181">MKDYEGDLDFIGSARRVLRLIEAVLAHPEGLTPNALAQAADLPRSSLFALLKGLKALGYLEQSERRGRYFAGPRLSSWRARPASIHRELIAAFYQEAVTKTWPETVALVVPVADGLLVLAQVEGSPETRRVFQIGQTYRQIDAAQALFAPSTQPTNLVNGLSLAAATETLDLAAPICPDGAEARAAVVLSALAYRWESPTLYEQLGPELRNLAAHISYRLGALTYAPFAPDSTAELQPLEALTPRQVETFLHQPVSARLACVRPDGRPHVIPLWQEWDGHAFTVIAWQGSRWPDYVFQNPLVSLTVDEPWPPLRRVVARGKARPVSNLGEDERRRLLARLTQRYLGHPLAPSYARQVAQIFRVEVEHLRGWRGLAAPQPAA</sequence>
<reference evidence="2 3" key="1">
    <citation type="submission" date="2017-11" db="EMBL/GenBank/DDBJ databases">
        <title>Evolution of Phototrophy in the Chloroflexi Phylum Driven by Horizontal Gene Transfer.</title>
        <authorList>
            <person name="Ward L.M."/>
            <person name="Hemp J."/>
            <person name="Shih P.M."/>
            <person name="Mcglynn S.E."/>
            <person name="Fischer W."/>
        </authorList>
    </citation>
    <scope>NUCLEOTIDE SEQUENCE [LARGE SCALE GENOMIC DNA]</scope>
    <source>
        <strain evidence="2">JP3_7</strain>
    </source>
</reference>
<comment type="caution">
    <text evidence="2">The sequence shown here is derived from an EMBL/GenBank/DDBJ whole genome shotgun (WGS) entry which is preliminary data.</text>
</comment>
<dbReference type="InterPro" id="IPR005471">
    <property type="entry name" value="Tscrpt_reg_IclR_N"/>
</dbReference>
<feature type="domain" description="HTH iclR-type" evidence="1">
    <location>
        <begin position="11"/>
        <end position="73"/>
    </location>
</feature>